<dbReference type="RefSeq" id="WP_307406439.1">
    <property type="nucleotide sequence ID" value="NZ_JAUSUR010000002.1"/>
</dbReference>
<evidence type="ECO:0000256" key="1">
    <source>
        <dbReference type="SAM" id="Phobius"/>
    </source>
</evidence>
<evidence type="ECO:0000313" key="3">
    <source>
        <dbReference type="Proteomes" id="UP001230220"/>
    </source>
</evidence>
<keyword evidence="1" id="KW-0472">Membrane</keyword>
<gene>
    <name evidence="2" type="ORF">J2S15_001239</name>
</gene>
<keyword evidence="3" id="KW-1185">Reference proteome</keyword>
<proteinExistence type="predicted"/>
<name>A0ABU0E0S8_9FIRM</name>
<protein>
    <submittedName>
        <fullName evidence="2">Uncharacterized protein</fullName>
    </submittedName>
</protein>
<dbReference type="Proteomes" id="UP001230220">
    <property type="component" value="Unassembled WGS sequence"/>
</dbReference>
<evidence type="ECO:0000313" key="2">
    <source>
        <dbReference type="EMBL" id="MDQ0360494.1"/>
    </source>
</evidence>
<dbReference type="EMBL" id="JAUSUR010000002">
    <property type="protein sequence ID" value="MDQ0360494.1"/>
    <property type="molecule type" value="Genomic_DNA"/>
</dbReference>
<reference evidence="2 3" key="1">
    <citation type="submission" date="2023-07" db="EMBL/GenBank/DDBJ databases">
        <title>Genomic Encyclopedia of Type Strains, Phase IV (KMG-IV): sequencing the most valuable type-strain genomes for metagenomic binning, comparative biology and taxonomic classification.</title>
        <authorList>
            <person name="Goeker M."/>
        </authorList>
    </citation>
    <scope>NUCLEOTIDE SEQUENCE [LARGE SCALE GENOMIC DNA]</scope>
    <source>
        <strain evidence="2 3">DSM 16784</strain>
    </source>
</reference>
<feature type="transmembrane region" description="Helical" evidence="1">
    <location>
        <begin position="6"/>
        <end position="22"/>
    </location>
</feature>
<accession>A0ABU0E0S8</accession>
<organism evidence="2 3">
    <name type="scientific">Breznakia pachnodae</name>
    <dbReference type="NCBI Taxonomy" id="265178"/>
    <lineage>
        <taxon>Bacteria</taxon>
        <taxon>Bacillati</taxon>
        <taxon>Bacillota</taxon>
        <taxon>Erysipelotrichia</taxon>
        <taxon>Erysipelotrichales</taxon>
        <taxon>Erysipelotrichaceae</taxon>
        <taxon>Breznakia</taxon>
    </lineage>
</organism>
<comment type="caution">
    <text evidence="2">The sequence shown here is derived from an EMBL/GenBank/DDBJ whole genome shotgun (WGS) entry which is preliminary data.</text>
</comment>
<keyword evidence="1" id="KW-0812">Transmembrane</keyword>
<keyword evidence="1" id="KW-1133">Transmembrane helix</keyword>
<sequence>MEFAVIITIVAIVVFSLGTYLLKKFRFKKLVILLQSQQFEEFDKLVDKFSTRYLFPRFNLEYMKLNSYILRVDEKKIEETFDALFTLRMSKAQKEDVYMKAFNYYVSIESASKTKEIIEVIEEFDNEAMRKEARTIYDIFILKRSNYIEDMEAALADQDDDEKGINEYLLSVQYKNKGDKKKSKEYLELSKKHLNPEDV</sequence>